<dbReference type="AlphaFoldDB" id="A0A0E0WDL8"/>
<name>A0A0E0WDL8_HELPX</name>
<feature type="coiled-coil region" evidence="1">
    <location>
        <begin position="185"/>
        <end position="212"/>
    </location>
</feature>
<evidence type="ECO:0000313" key="4">
    <source>
        <dbReference type="EMBL" id="AFH99445.1"/>
    </source>
</evidence>
<sequence>MNETLKQFKENQKRNQENLEKLLDFVKTGEKYGIKIEESFKAKINSIIQSTADQKLKVALVGGFSEGKTSIAAAWIERLDKSMNIDHQESSDAIKIYDIDNEIELVDTPGLFGFKEKIADSGEIERYKDITKKYVSEAHLILYALNPSNPIKESHNDDLNWLFRTLNLLSRTIFVISRFDDEADIEDEEDYNKRFKIKKENIQNRLNDLISLSEKEKESLIIVAVAANPFGEGLEYWLEHKEEFQKLSHIKTLQDATQKKIKENGGKLTIIEEAKKSVIQDVVYRQMPLAKKEQQNVKRELEDLNKAKRQKEIQDLNGEISQARINLRELITKYFSDLIRQVAGTSLETFNDFVIREIGDEGINIDTRVQNAFERETQGILNEIAKIATSFNADRSSFEKHAGTFGKIGKEFLKRGFFNAAHIKLARDGIAAVGKFVGIDLAFKFKPWGTVKLASNVNKALPLIGFVFEAWDSWNKHQKEQALEEAKKEMVSNFDNQKKEILDLINDETRFKQTCFSSALELEKSLQKIKEAIEKTQEYDQEFEKWIKAGEDLIKGEDFIEVEPKEEWIMIQSVLKYPMRQRQNAC</sequence>
<dbReference type="SUPFAM" id="SSF52540">
    <property type="entry name" value="P-loop containing nucleoside triphosphate hydrolases"/>
    <property type="match status" value="1"/>
</dbReference>
<accession>A0A0E0WDL8</accession>
<dbReference type="InterPro" id="IPR040576">
    <property type="entry name" value="DLP_helical"/>
</dbReference>
<organism evidence="4 5">
    <name type="scientific">Helicobacter pylori Shi169</name>
    <dbReference type="NCBI Taxonomy" id="1163741"/>
    <lineage>
        <taxon>Bacteria</taxon>
        <taxon>Pseudomonadati</taxon>
        <taxon>Campylobacterota</taxon>
        <taxon>Epsilonproteobacteria</taxon>
        <taxon>Campylobacterales</taxon>
        <taxon>Helicobacteraceae</taxon>
        <taxon>Helicobacter</taxon>
    </lineage>
</organism>
<evidence type="ECO:0000256" key="1">
    <source>
        <dbReference type="SAM" id="Coils"/>
    </source>
</evidence>
<dbReference type="EMBL" id="CP003473">
    <property type="protein sequence ID" value="AFH99445.1"/>
    <property type="molecule type" value="Genomic_DNA"/>
</dbReference>
<evidence type="ECO:0000313" key="5">
    <source>
        <dbReference type="Proteomes" id="UP000005007"/>
    </source>
</evidence>
<dbReference type="RefSeq" id="WP_001006156.1">
    <property type="nucleotide sequence ID" value="NC_017740.1"/>
</dbReference>
<keyword evidence="1" id="KW-0175">Coiled coil</keyword>
<dbReference type="Gene3D" id="3.40.50.300">
    <property type="entry name" value="P-loop containing nucleotide triphosphate hydrolases"/>
    <property type="match status" value="1"/>
</dbReference>
<evidence type="ECO:0008006" key="6">
    <source>
        <dbReference type="Google" id="ProtNLM"/>
    </source>
</evidence>
<proteinExistence type="predicted"/>
<gene>
    <name evidence="4" type="ORF">HPSH169_03745</name>
</gene>
<dbReference type="Pfam" id="PF01926">
    <property type="entry name" value="MMR_HSR1"/>
    <property type="match status" value="1"/>
</dbReference>
<feature type="domain" description="G" evidence="2">
    <location>
        <begin position="57"/>
        <end position="157"/>
    </location>
</feature>
<dbReference type="PATRIC" id="fig|1163741.3.peg.750"/>
<dbReference type="InterPro" id="IPR027417">
    <property type="entry name" value="P-loop_NTPase"/>
</dbReference>
<dbReference type="Proteomes" id="UP000005007">
    <property type="component" value="Chromosome"/>
</dbReference>
<protein>
    <recommendedName>
        <fullName evidence="6">Labile enterotoxin output A</fullName>
    </recommendedName>
</protein>
<dbReference type="InterPro" id="IPR006073">
    <property type="entry name" value="GTP-bd"/>
</dbReference>
<dbReference type="NCBIfam" id="NF041922">
    <property type="entry name" value="DLP_LeoA_gen"/>
    <property type="match status" value="1"/>
</dbReference>
<dbReference type="KEGG" id="hhq:HPSH169_03745"/>
<dbReference type="InterPro" id="IPR049678">
    <property type="entry name" value="LeoA-like"/>
</dbReference>
<dbReference type="HOGENOM" id="CLU_035029_0_0_7"/>
<feature type="coiled-coil region" evidence="1">
    <location>
        <begin position="480"/>
        <end position="542"/>
    </location>
</feature>
<feature type="coiled-coil region" evidence="1">
    <location>
        <begin position="287"/>
        <end position="333"/>
    </location>
</feature>
<feature type="domain" description="Dynamin-like helical" evidence="3">
    <location>
        <begin position="212"/>
        <end position="541"/>
    </location>
</feature>
<evidence type="ECO:0000259" key="2">
    <source>
        <dbReference type="Pfam" id="PF01926"/>
    </source>
</evidence>
<dbReference type="Pfam" id="PF18709">
    <property type="entry name" value="DLP_helical"/>
    <property type="match status" value="1"/>
</dbReference>
<evidence type="ECO:0000259" key="3">
    <source>
        <dbReference type="Pfam" id="PF18709"/>
    </source>
</evidence>
<dbReference type="GO" id="GO:0005525">
    <property type="term" value="F:GTP binding"/>
    <property type="evidence" value="ECO:0007669"/>
    <property type="project" value="InterPro"/>
</dbReference>
<reference evidence="4 5" key="1">
    <citation type="submission" date="2012-04" db="EMBL/GenBank/DDBJ databases">
        <authorList>
            <person name="Kersulyte D."/>
            <person name="Cabrera L."/>
            <person name="Pacheco R."/>
            <person name="Herrera P."/>
            <person name="Rodriguez C."/>
            <person name="Gilman R.H."/>
            <person name="Berg D.E."/>
        </authorList>
    </citation>
    <scope>NUCLEOTIDE SEQUENCE [LARGE SCALE GENOMIC DNA]</scope>
    <source>
        <strain evidence="4 5">Shi169</strain>
    </source>
</reference>